<proteinExistence type="inferred from homology"/>
<dbReference type="SUPFAM" id="SSF55729">
    <property type="entry name" value="Acyl-CoA N-acyltransferases (Nat)"/>
    <property type="match status" value="1"/>
</dbReference>
<dbReference type="GO" id="GO:0006526">
    <property type="term" value="P:L-arginine biosynthetic process"/>
    <property type="evidence" value="ECO:0007669"/>
    <property type="project" value="UniProtKB-KW"/>
</dbReference>
<keyword evidence="5" id="KW-0028">Amino-acid biosynthesis</keyword>
<dbReference type="Pfam" id="PF00583">
    <property type="entry name" value="Acetyltransf_1"/>
    <property type="match status" value="1"/>
</dbReference>
<evidence type="ECO:0000256" key="5">
    <source>
        <dbReference type="ARBA" id="ARBA00022605"/>
    </source>
</evidence>
<dbReference type="Proteomes" id="UP001630127">
    <property type="component" value="Unassembled WGS sequence"/>
</dbReference>
<dbReference type="PROSITE" id="PS51186">
    <property type="entry name" value="GNAT"/>
    <property type="match status" value="1"/>
</dbReference>
<dbReference type="InterPro" id="IPR016181">
    <property type="entry name" value="Acyl_CoA_acyltransferase"/>
</dbReference>
<evidence type="ECO:0000256" key="3">
    <source>
        <dbReference type="ARBA" id="ARBA00012697"/>
    </source>
</evidence>
<feature type="domain" description="N-acetyltransferase" evidence="9">
    <location>
        <begin position="443"/>
        <end position="591"/>
    </location>
</feature>
<evidence type="ECO:0000256" key="2">
    <source>
        <dbReference type="ARBA" id="ARBA00009145"/>
    </source>
</evidence>
<keyword evidence="7" id="KW-0012">Acyltransferase</keyword>
<sequence length="603" mass="66175">MAASSPTLSCISPILQNHNTHKISFSHLPIGRKLSRIRSVNRNLIKCNALEEDGRVVIERSSGSGSGNSSISNGVIKDELFVGFFREAWPYFLAHRGSTFVVLISAEIIDSPHLDHILMDISLLHGLGIKFVLVPGTHVQIDKLLIERGSEATYVGRYRITDSDSLQAAMDAAGRIRIMIEAKLSPGPSLSGVRRHGDNSRWHDGVCVSSGNFLAAKRRGVVEGTDYVSTGEVKKIDVSRIRERLDEDSIVILSNLGYSSSGEVLNCNTYEVATACALALGAEKLICIIDGPILDEYGHLIHFLTLQDADLLIRKRAKQSETAANYVKAVRKEDLTFFSASHGTSPSLNGNDFSHKYSATFQNGVGFDNGNGLWSSEQGFAIGGQERLSRLNGYLSELAAAAFVCRGGVQRVHLLDGTIGGVLLKELFQRDGVGTMVASDLYEGTRMARKTDIPGIKQLIQPLEESGTLIRRTEEELLEALDSLIVVEREGQIIASAALFPFFEEKCGEVAAIAVSPECRGQGQGDKLLDYIEKKASSLGLQMLFLLTTRTADWFVRRGFSECSIECIPLERRKKINLSRRSKYYVKKLLPDKSGIRFDGAFT</sequence>
<dbReference type="GO" id="GO:0140085">
    <property type="term" value="F:L-amino-acid N-acetyltransferase activity"/>
    <property type="evidence" value="ECO:0007669"/>
    <property type="project" value="UniProtKB-ARBA"/>
</dbReference>
<dbReference type="AlphaFoldDB" id="A0ABD3A2Y8"/>
<dbReference type="InterPro" id="IPR033719">
    <property type="entry name" value="NAGS_kin"/>
</dbReference>
<dbReference type="InterPro" id="IPR001048">
    <property type="entry name" value="Asp/Glu/Uridylate_kinase"/>
</dbReference>
<dbReference type="Pfam" id="PF00696">
    <property type="entry name" value="AA_kinase"/>
    <property type="match status" value="1"/>
</dbReference>
<keyword evidence="11" id="KW-1185">Reference proteome</keyword>
<keyword evidence="4" id="KW-0055">Arginine biosynthesis</keyword>
<dbReference type="EMBL" id="JBJUIK010000006">
    <property type="protein sequence ID" value="KAL3525589.1"/>
    <property type="molecule type" value="Genomic_DNA"/>
</dbReference>
<evidence type="ECO:0000256" key="6">
    <source>
        <dbReference type="ARBA" id="ARBA00022679"/>
    </source>
</evidence>
<accession>A0ABD3A2Y8</accession>
<dbReference type="NCBIfam" id="TIGR01890">
    <property type="entry name" value="N-Ac-Glu-synth"/>
    <property type="match status" value="1"/>
</dbReference>
<comment type="catalytic activity">
    <reaction evidence="8">
        <text>L-glutamate + acetyl-CoA = N-acetyl-L-glutamate + CoA + H(+)</text>
        <dbReference type="Rhea" id="RHEA:24292"/>
        <dbReference type="ChEBI" id="CHEBI:15378"/>
        <dbReference type="ChEBI" id="CHEBI:29985"/>
        <dbReference type="ChEBI" id="CHEBI:44337"/>
        <dbReference type="ChEBI" id="CHEBI:57287"/>
        <dbReference type="ChEBI" id="CHEBI:57288"/>
        <dbReference type="EC" id="2.3.1.1"/>
    </reaction>
</comment>
<comment type="similarity">
    <text evidence="2">Belongs to the acetyltransferase family. ArgA subfamily.</text>
</comment>
<evidence type="ECO:0000256" key="4">
    <source>
        <dbReference type="ARBA" id="ARBA00022571"/>
    </source>
</evidence>
<dbReference type="Gene3D" id="3.40.1160.10">
    <property type="entry name" value="Acetylglutamate kinase-like"/>
    <property type="match status" value="1"/>
</dbReference>
<evidence type="ECO:0000313" key="11">
    <source>
        <dbReference type="Proteomes" id="UP001630127"/>
    </source>
</evidence>
<comment type="caution">
    <text evidence="10">The sequence shown here is derived from an EMBL/GenBank/DDBJ whole genome shotgun (WGS) entry which is preliminary data.</text>
</comment>
<dbReference type="Gene3D" id="3.40.630.30">
    <property type="match status" value="1"/>
</dbReference>
<evidence type="ECO:0000256" key="1">
    <source>
        <dbReference type="ARBA" id="ARBA00004925"/>
    </source>
</evidence>
<protein>
    <recommendedName>
        <fullName evidence="3">amino-acid N-acetyltransferase</fullName>
        <ecNumber evidence="3">2.3.1.1</ecNumber>
    </recommendedName>
</protein>
<dbReference type="SUPFAM" id="SSF53633">
    <property type="entry name" value="Carbamate kinase-like"/>
    <property type="match status" value="2"/>
</dbReference>
<dbReference type="PANTHER" id="PTHR30602">
    <property type="entry name" value="AMINO-ACID ACETYLTRANSFERASE"/>
    <property type="match status" value="1"/>
</dbReference>
<gene>
    <name evidence="10" type="ORF">ACH5RR_013961</name>
</gene>
<evidence type="ECO:0000259" key="9">
    <source>
        <dbReference type="PROSITE" id="PS51186"/>
    </source>
</evidence>
<evidence type="ECO:0000256" key="7">
    <source>
        <dbReference type="ARBA" id="ARBA00023315"/>
    </source>
</evidence>
<comment type="pathway">
    <text evidence="1">Amino-acid biosynthesis; L-arginine biosynthesis; N(2)-acetyl-L-ornithine from L-glutamate: step 1/4.</text>
</comment>
<dbReference type="CDD" id="cd04301">
    <property type="entry name" value="NAT_SF"/>
    <property type="match status" value="1"/>
</dbReference>
<dbReference type="EC" id="2.3.1.1" evidence="3"/>
<dbReference type="InterPro" id="IPR000182">
    <property type="entry name" value="GNAT_dom"/>
</dbReference>
<dbReference type="PANTHER" id="PTHR30602:SF12">
    <property type="entry name" value="AMINO-ACID ACETYLTRANSFERASE NAGS1, CHLOROPLASTIC-RELATED"/>
    <property type="match status" value="1"/>
</dbReference>
<reference evidence="10 11" key="1">
    <citation type="submission" date="2024-11" db="EMBL/GenBank/DDBJ databases">
        <title>A near-complete genome assembly of Cinchona calisaya.</title>
        <authorList>
            <person name="Lian D.C."/>
            <person name="Zhao X.W."/>
            <person name="Wei L."/>
        </authorList>
    </citation>
    <scope>NUCLEOTIDE SEQUENCE [LARGE SCALE GENOMIC DNA]</scope>
    <source>
        <tissue evidence="10">Nenye</tissue>
    </source>
</reference>
<evidence type="ECO:0000256" key="8">
    <source>
        <dbReference type="ARBA" id="ARBA00048372"/>
    </source>
</evidence>
<dbReference type="InterPro" id="IPR036393">
    <property type="entry name" value="AceGlu_kinase-like_sf"/>
</dbReference>
<dbReference type="HAMAP" id="MF_01105">
    <property type="entry name" value="N_acetyl_glu_synth"/>
    <property type="match status" value="1"/>
</dbReference>
<name>A0ABD3A2Y8_9GENT</name>
<evidence type="ECO:0000313" key="10">
    <source>
        <dbReference type="EMBL" id="KAL3525589.1"/>
    </source>
</evidence>
<dbReference type="InterPro" id="IPR010167">
    <property type="entry name" value="NH2A_AcTrfase"/>
</dbReference>
<organism evidence="10 11">
    <name type="scientific">Cinchona calisaya</name>
    <dbReference type="NCBI Taxonomy" id="153742"/>
    <lineage>
        <taxon>Eukaryota</taxon>
        <taxon>Viridiplantae</taxon>
        <taxon>Streptophyta</taxon>
        <taxon>Embryophyta</taxon>
        <taxon>Tracheophyta</taxon>
        <taxon>Spermatophyta</taxon>
        <taxon>Magnoliopsida</taxon>
        <taxon>eudicotyledons</taxon>
        <taxon>Gunneridae</taxon>
        <taxon>Pentapetalae</taxon>
        <taxon>asterids</taxon>
        <taxon>lamiids</taxon>
        <taxon>Gentianales</taxon>
        <taxon>Rubiaceae</taxon>
        <taxon>Cinchonoideae</taxon>
        <taxon>Cinchoneae</taxon>
        <taxon>Cinchona</taxon>
    </lineage>
</organism>
<keyword evidence="6" id="KW-0808">Transferase</keyword>
<dbReference type="CDD" id="cd04237">
    <property type="entry name" value="AAK_NAGS-ABP"/>
    <property type="match status" value="1"/>
</dbReference>